<dbReference type="RefSeq" id="WP_022750079.1">
    <property type="nucleotide sequence ID" value="NZ_FNPG01000007.1"/>
</dbReference>
<evidence type="ECO:0000313" key="3">
    <source>
        <dbReference type="Proteomes" id="UP000183918"/>
    </source>
</evidence>
<dbReference type="AlphaFoldDB" id="A0A1H3GXU0"/>
<keyword evidence="3" id="KW-1185">Reference proteome</keyword>
<evidence type="ECO:0000313" key="2">
    <source>
        <dbReference type="EMBL" id="SDY07890.1"/>
    </source>
</evidence>
<name>A0A1H3GXU0_9FIRM</name>
<dbReference type="STRING" id="1122142.SAMN02910414_00700"/>
<protein>
    <recommendedName>
        <fullName evidence="4">D-Ala-teichoic acid biosynthesis protein</fullName>
    </recommendedName>
</protein>
<evidence type="ECO:0008006" key="4">
    <source>
        <dbReference type="Google" id="ProtNLM"/>
    </source>
</evidence>
<keyword evidence="1" id="KW-0812">Transmembrane</keyword>
<organism evidence="2 3">
    <name type="scientific">Lachnobacterium bovis DSM 14045</name>
    <dbReference type="NCBI Taxonomy" id="1122142"/>
    <lineage>
        <taxon>Bacteria</taxon>
        <taxon>Bacillati</taxon>
        <taxon>Bacillota</taxon>
        <taxon>Clostridia</taxon>
        <taxon>Lachnospirales</taxon>
        <taxon>Lachnospiraceae</taxon>
        <taxon>Lachnobacterium</taxon>
    </lineage>
</organism>
<reference evidence="2 3" key="1">
    <citation type="submission" date="2016-10" db="EMBL/GenBank/DDBJ databases">
        <authorList>
            <person name="de Groot N.N."/>
        </authorList>
    </citation>
    <scope>NUCLEOTIDE SEQUENCE [LARGE SCALE GENOMIC DNA]</scope>
    <source>
        <strain evidence="2 3">DSM 14045</strain>
    </source>
</reference>
<gene>
    <name evidence="2" type="ORF">SAMN02910414_00700</name>
</gene>
<accession>A0A1H3GXU0</accession>
<evidence type="ECO:0000256" key="1">
    <source>
        <dbReference type="SAM" id="Phobius"/>
    </source>
</evidence>
<sequence length="42" mass="5103">MKKETKEFIILVLKYFLIMMILFIFAMYSGIIETPKFTYAEF</sequence>
<dbReference type="EMBL" id="FNPG01000007">
    <property type="protein sequence ID" value="SDY07890.1"/>
    <property type="molecule type" value="Genomic_DNA"/>
</dbReference>
<dbReference type="Proteomes" id="UP000183918">
    <property type="component" value="Unassembled WGS sequence"/>
</dbReference>
<keyword evidence="1" id="KW-1133">Transmembrane helix</keyword>
<proteinExistence type="predicted"/>
<feature type="transmembrane region" description="Helical" evidence="1">
    <location>
        <begin position="12"/>
        <end position="32"/>
    </location>
</feature>
<keyword evidence="1" id="KW-0472">Membrane</keyword>